<name>A0A437AQI0_9MICR</name>
<sequence>MDKDTFEKRKKRQDDQDNPYNVSEDYYVYENPLPIPLPVDRYTNDDIANMMFRERGEYSYENYKYMSHQPFQNSTLYNTEPEFSYQYQPNYQSEMSIHHSENIQPVFEYYSTPEGEVFLCGIPGCNKKYRTKNGIMYHRKVGCKFEDDEKRFVCKYEGCNNKYRGASGLRYHLIHYHNEVPKKNKD</sequence>
<feature type="domain" description="C2H2-type" evidence="2">
    <location>
        <begin position="154"/>
        <end position="177"/>
    </location>
</feature>
<dbReference type="AlphaFoldDB" id="A0A437AQI0"/>
<evidence type="ECO:0000256" key="1">
    <source>
        <dbReference type="SAM" id="MobiDB-lite"/>
    </source>
</evidence>
<evidence type="ECO:0000259" key="2">
    <source>
        <dbReference type="PROSITE" id="PS00028"/>
    </source>
</evidence>
<reference evidence="3 4" key="1">
    <citation type="submission" date="2018-10" db="EMBL/GenBank/DDBJ databases">
        <title>Draft genome sequence of the microsporidian Tubulinosema ratisbonensis.</title>
        <authorList>
            <person name="Polonais V."/>
            <person name="Peyretaillade E."/>
            <person name="Niehus S."/>
            <person name="Wawrzyniak I."/>
            <person name="Franchet A."/>
            <person name="Gaspin C."/>
            <person name="Reichstadt M."/>
            <person name="Belser C."/>
            <person name="Labadie K."/>
            <person name="Delbac F."/>
            <person name="Ferrandon D."/>
        </authorList>
    </citation>
    <scope>NUCLEOTIDE SEQUENCE [LARGE SCALE GENOMIC DNA]</scope>
    <source>
        <strain evidence="3 4">Franzen</strain>
    </source>
</reference>
<dbReference type="STRING" id="291195.A0A437AQI0"/>
<dbReference type="EMBL" id="RCSS01000060">
    <property type="protein sequence ID" value="RVD93263.1"/>
    <property type="molecule type" value="Genomic_DNA"/>
</dbReference>
<dbReference type="InterPro" id="IPR036236">
    <property type="entry name" value="Znf_C2H2_sf"/>
</dbReference>
<gene>
    <name evidence="3" type="ORF">TUBRATIS_002060</name>
</gene>
<evidence type="ECO:0000313" key="3">
    <source>
        <dbReference type="EMBL" id="RVD93263.1"/>
    </source>
</evidence>
<keyword evidence="4" id="KW-1185">Reference proteome</keyword>
<evidence type="ECO:0000313" key="4">
    <source>
        <dbReference type="Proteomes" id="UP000282876"/>
    </source>
</evidence>
<dbReference type="Proteomes" id="UP000282876">
    <property type="component" value="Unassembled WGS sequence"/>
</dbReference>
<dbReference type="OrthoDB" id="2194841at2759"/>
<dbReference type="PROSITE" id="PS00028">
    <property type="entry name" value="ZINC_FINGER_C2H2_1"/>
    <property type="match status" value="1"/>
</dbReference>
<dbReference type="Gene3D" id="3.30.160.60">
    <property type="entry name" value="Classic Zinc Finger"/>
    <property type="match status" value="1"/>
</dbReference>
<organism evidence="3 4">
    <name type="scientific">Tubulinosema ratisbonensis</name>
    <dbReference type="NCBI Taxonomy" id="291195"/>
    <lineage>
        <taxon>Eukaryota</taxon>
        <taxon>Fungi</taxon>
        <taxon>Fungi incertae sedis</taxon>
        <taxon>Microsporidia</taxon>
        <taxon>Tubulinosematoidea</taxon>
        <taxon>Tubulinosematidae</taxon>
        <taxon>Tubulinosema</taxon>
    </lineage>
</organism>
<dbReference type="InterPro" id="IPR013087">
    <property type="entry name" value="Znf_C2H2_type"/>
</dbReference>
<accession>A0A437AQI0</accession>
<feature type="region of interest" description="Disordered" evidence="1">
    <location>
        <begin position="1"/>
        <end position="23"/>
    </location>
</feature>
<dbReference type="SUPFAM" id="SSF57667">
    <property type="entry name" value="beta-beta-alpha zinc fingers"/>
    <property type="match status" value="1"/>
</dbReference>
<protein>
    <recommendedName>
        <fullName evidence="2">C2H2-type domain-containing protein</fullName>
    </recommendedName>
</protein>
<comment type="caution">
    <text evidence="3">The sequence shown here is derived from an EMBL/GenBank/DDBJ whole genome shotgun (WGS) entry which is preliminary data.</text>
</comment>
<proteinExistence type="predicted"/>
<feature type="compositionally biased region" description="Basic and acidic residues" evidence="1">
    <location>
        <begin position="1"/>
        <end position="15"/>
    </location>
</feature>
<dbReference type="VEuPathDB" id="MicrosporidiaDB:TUBRATIS_002060"/>